<sequence>MIAFPDRIAVYNAVTSGECTILDLRNPFEFAEFHIISSLSFHNQDPLTLADIKHKRKIVLVDNDLSNHQWIRTEISKVEGVDMVLSIQFSAFLEDYPFFFEHTGESIDCSLAEYPTAITDSIYVSEQYPASNLHNLLNMGIFFIVNCTNDIPNYHENLRLTAGDTDTSSSTSDSEEGSQNDCMSSESSYGSLTNLTTFSYHDMVGGEVTPYALQGHSGAYPSTLDFWENPEKSLIQRSMI</sequence>
<evidence type="ECO:0008006" key="4">
    <source>
        <dbReference type="Google" id="ProtNLM"/>
    </source>
</evidence>
<keyword evidence="3" id="KW-1185">Reference proteome</keyword>
<dbReference type="InterPro" id="IPR036873">
    <property type="entry name" value="Rhodanese-like_dom_sf"/>
</dbReference>
<reference evidence="2 3" key="1">
    <citation type="journal article" date="2022" name="bioRxiv">
        <title>Genomics of Preaxostyla Flagellates Illuminates Evolutionary Transitions and the Path Towards Mitochondrial Loss.</title>
        <authorList>
            <person name="Novak L.V.F."/>
            <person name="Treitli S.C."/>
            <person name="Pyrih J."/>
            <person name="Halakuc P."/>
            <person name="Pipaliya S.V."/>
            <person name="Vacek V."/>
            <person name="Brzon O."/>
            <person name="Soukal P."/>
            <person name="Eme L."/>
            <person name="Dacks J.B."/>
            <person name="Karnkowska A."/>
            <person name="Elias M."/>
            <person name="Hampl V."/>
        </authorList>
    </citation>
    <scope>NUCLEOTIDE SEQUENCE [LARGE SCALE GENOMIC DNA]</scope>
    <source>
        <strain evidence="2">NAU3</strain>
        <tissue evidence="2">Gut</tissue>
    </source>
</reference>
<name>A0ABQ9XZE3_9EUKA</name>
<dbReference type="CDD" id="cd00158">
    <property type="entry name" value="RHOD"/>
    <property type="match status" value="1"/>
</dbReference>
<dbReference type="Proteomes" id="UP001281761">
    <property type="component" value="Unassembled WGS sequence"/>
</dbReference>
<organism evidence="2 3">
    <name type="scientific">Blattamonas nauphoetae</name>
    <dbReference type="NCBI Taxonomy" id="2049346"/>
    <lineage>
        <taxon>Eukaryota</taxon>
        <taxon>Metamonada</taxon>
        <taxon>Preaxostyla</taxon>
        <taxon>Oxymonadida</taxon>
        <taxon>Blattamonas</taxon>
    </lineage>
</organism>
<feature type="compositionally biased region" description="Low complexity" evidence="1">
    <location>
        <begin position="163"/>
        <end position="172"/>
    </location>
</feature>
<dbReference type="SUPFAM" id="SSF52821">
    <property type="entry name" value="Rhodanese/Cell cycle control phosphatase"/>
    <property type="match status" value="1"/>
</dbReference>
<feature type="region of interest" description="Disordered" evidence="1">
    <location>
        <begin position="162"/>
        <end position="187"/>
    </location>
</feature>
<comment type="caution">
    <text evidence="2">The sequence shown here is derived from an EMBL/GenBank/DDBJ whole genome shotgun (WGS) entry which is preliminary data.</text>
</comment>
<proteinExistence type="predicted"/>
<gene>
    <name evidence="2" type="ORF">BLNAU_8128</name>
</gene>
<protein>
    <recommendedName>
        <fullName evidence="4">Rhodanese domain-containing protein</fullName>
    </recommendedName>
</protein>
<accession>A0ABQ9XZE3</accession>
<evidence type="ECO:0000313" key="2">
    <source>
        <dbReference type="EMBL" id="KAK2956851.1"/>
    </source>
</evidence>
<evidence type="ECO:0000256" key="1">
    <source>
        <dbReference type="SAM" id="MobiDB-lite"/>
    </source>
</evidence>
<dbReference type="EMBL" id="JARBJD010000051">
    <property type="protein sequence ID" value="KAK2956851.1"/>
    <property type="molecule type" value="Genomic_DNA"/>
</dbReference>
<evidence type="ECO:0000313" key="3">
    <source>
        <dbReference type="Proteomes" id="UP001281761"/>
    </source>
</evidence>